<evidence type="ECO:0000313" key="1">
    <source>
        <dbReference type="EMBL" id="KOO32206.1"/>
    </source>
</evidence>
<comment type="caution">
    <text evidence="1">The sequence shown here is derived from an EMBL/GenBank/DDBJ whole genome shotgun (WGS) entry which is preliminary data.</text>
</comment>
<protein>
    <submittedName>
        <fullName evidence="1">Uncharacterized protein</fullName>
    </submittedName>
</protein>
<dbReference type="Proteomes" id="UP000037460">
    <property type="component" value="Unassembled WGS sequence"/>
</dbReference>
<keyword evidence="2" id="KW-1185">Reference proteome</keyword>
<evidence type="ECO:0000313" key="2">
    <source>
        <dbReference type="Proteomes" id="UP000037460"/>
    </source>
</evidence>
<reference evidence="2" key="1">
    <citation type="journal article" date="2015" name="PLoS Genet.">
        <title>Genome Sequence and Transcriptome Analyses of Chrysochromulina tobin: Metabolic Tools for Enhanced Algal Fitness in the Prominent Order Prymnesiales (Haptophyceae).</title>
        <authorList>
            <person name="Hovde B.T."/>
            <person name="Deodato C.R."/>
            <person name="Hunsperger H.M."/>
            <person name="Ryken S.A."/>
            <person name="Yost W."/>
            <person name="Jha R.K."/>
            <person name="Patterson J."/>
            <person name="Monnat R.J. Jr."/>
            <person name="Barlow S.B."/>
            <person name="Starkenburg S.R."/>
            <person name="Cattolico R.A."/>
        </authorList>
    </citation>
    <scope>NUCLEOTIDE SEQUENCE</scope>
    <source>
        <strain evidence="2">CCMP291</strain>
    </source>
</reference>
<dbReference type="EMBL" id="JWZX01001827">
    <property type="protein sequence ID" value="KOO32206.1"/>
    <property type="molecule type" value="Genomic_DNA"/>
</dbReference>
<organism evidence="1 2">
    <name type="scientific">Chrysochromulina tobinii</name>
    <dbReference type="NCBI Taxonomy" id="1460289"/>
    <lineage>
        <taxon>Eukaryota</taxon>
        <taxon>Haptista</taxon>
        <taxon>Haptophyta</taxon>
        <taxon>Prymnesiophyceae</taxon>
        <taxon>Prymnesiales</taxon>
        <taxon>Chrysochromulinaceae</taxon>
        <taxon>Chrysochromulina</taxon>
    </lineage>
</organism>
<name>A0A0M0JZY2_9EUKA</name>
<sequence>MQRRNHIGAAISQGSVAGCTSRFQVINEQGLGEIEPGNFRTIFRHAAIGVGASAQIIANGESIVTTVSAGTSIKIEQRLLTISDMSSPVGITFATPTSGIAAEPSPPTDLWGTTCEMATTAFYLIGSPADNLPLQVLRLDGA</sequence>
<accession>A0A0M0JZY2</accession>
<dbReference type="PROSITE" id="PS51257">
    <property type="entry name" value="PROKAR_LIPOPROTEIN"/>
    <property type="match status" value="1"/>
</dbReference>
<proteinExistence type="predicted"/>
<dbReference type="AlphaFoldDB" id="A0A0M0JZY2"/>
<gene>
    <name evidence="1" type="ORF">Ctob_003237</name>
</gene>